<name>A0AC59ZU15_RANTA</name>
<reference evidence="1" key="2">
    <citation type="submission" date="2025-03" db="EMBL/GenBank/DDBJ databases">
        <authorList>
            <consortium name="ELIXIR-Norway"/>
            <consortium name="Elixir Norway"/>
        </authorList>
    </citation>
    <scope>NUCLEOTIDE SEQUENCE</scope>
</reference>
<accession>A0AC59ZU15</accession>
<sequence>MCHRADIPVWRQMIAAAHAGSRHGRRWDRLTDAQRRNRGQAATHQRRQGSQPLTQGPGARHRPPEGARSPCPPRANPKRSAGAAPAHSIIRSEMAWRRPRPGSLGSPPVRAPRLRSPPCRATAGREGAS</sequence>
<proteinExistence type="predicted"/>
<dbReference type="EMBL" id="OX596088">
    <property type="protein sequence ID" value="CAN0507054.1"/>
    <property type="molecule type" value="Genomic_DNA"/>
</dbReference>
<dbReference type="Proteomes" id="UP001162501">
    <property type="component" value="Chromosome 4"/>
</dbReference>
<gene>
    <name evidence="1" type="ORF">MRATA1EN22A_LOCUS22688</name>
</gene>
<evidence type="ECO:0000313" key="2">
    <source>
        <dbReference type="Proteomes" id="UP001162501"/>
    </source>
</evidence>
<protein>
    <submittedName>
        <fullName evidence="1">Uncharacterized protein</fullName>
    </submittedName>
</protein>
<evidence type="ECO:0000313" key="1">
    <source>
        <dbReference type="EMBL" id="CAN0507054.1"/>
    </source>
</evidence>
<organism evidence="1 2">
    <name type="scientific">Rangifer tarandus platyrhynchus</name>
    <name type="common">Svalbard reindeer</name>
    <dbReference type="NCBI Taxonomy" id="3082113"/>
    <lineage>
        <taxon>Eukaryota</taxon>
        <taxon>Metazoa</taxon>
        <taxon>Chordata</taxon>
        <taxon>Craniata</taxon>
        <taxon>Vertebrata</taxon>
        <taxon>Euteleostomi</taxon>
        <taxon>Mammalia</taxon>
        <taxon>Eutheria</taxon>
        <taxon>Laurasiatheria</taxon>
        <taxon>Artiodactyla</taxon>
        <taxon>Ruminantia</taxon>
        <taxon>Pecora</taxon>
        <taxon>Cervidae</taxon>
        <taxon>Odocoileinae</taxon>
        <taxon>Rangifer</taxon>
    </lineage>
</organism>
<reference evidence="1" key="1">
    <citation type="submission" date="2023-05" db="EMBL/GenBank/DDBJ databases">
        <authorList>
            <consortium name="ELIXIR-Norway"/>
        </authorList>
    </citation>
    <scope>NUCLEOTIDE SEQUENCE</scope>
</reference>